<proteinExistence type="predicted"/>
<protein>
    <submittedName>
        <fullName evidence="2">DUF2147 domain-containing protein</fullName>
    </submittedName>
</protein>
<dbReference type="Proteomes" id="UP000245680">
    <property type="component" value="Unassembled WGS sequence"/>
</dbReference>
<keyword evidence="3" id="KW-1185">Reference proteome</keyword>
<dbReference type="InterPro" id="IPR019223">
    <property type="entry name" value="DUF2147"/>
</dbReference>
<dbReference type="Pfam" id="PF09917">
    <property type="entry name" value="DUF2147"/>
    <property type="match status" value="1"/>
</dbReference>
<gene>
    <name evidence="2" type="ORF">DKT77_07455</name>
</gene>
<evidence type="ECO:0000259" key="1">
    <source>
        <dbReference type="Pfam" id="PF09917"/>
    </source>
</evidence>
<sequence>MAALALGLAAGVAQADPVEGVWQTQPGDDGAFGHVRIAPCGGAICGTLVRAYGGDGKPRETETLGRRIVWDMAAEGGGAYGGGKIWAPDRDKTYASKMMLDGDRLKVSGCVIGICRTQTWARVE</sequence>
<dbReference type="AlphaFoldDB" id="A0A2V2LLZ5"/>
<dbReference type="PANTHER" id="PTHR36919:SF3">
    <property type="entry name" value="BLL5882 PROTEIN"/>
    <property type="match status" value="1"/>
</dbReference>
<comment type="caution">
    <text evidence="2">The sequence shown here is derived from an EMBL/GenBank/DDBJ whole genome shotgun (WGS) entry which is preliminary data.</text>
</comment>
<accession>A0A2V2LLZ5</accession>
<organism evidence="2 3">
    <name type="scientific">Meridianimarinicoccus roseus</name>
    <dbReference type="NCBI Taxonomy" id="2072018"/>
    <lineage>
        <taxon>Bacteria</taxon>
        <taxon>Pseudomonadati</taxon>
        <taxon>Pseudomonadota</taxon>
        <taxon>Alphaproteobacteria</taxon>
        <taxon>Rhodobacterales</taxon>
        <taxon>Paracoccaceae</taxon>
        <taxon>Meridianimarinicoccus</taxon>
    </lineage>
</organism>
<dbReference type="OrthoDB" id="9811671at2"/>
<dbReference type="EMBL" id="QGKU01000029">
    <property type="protein sequence ID" value="PWR03339.1"/>
    <property type="molecule type" value="Genomic_DNA"/>
</dbReference>
<name>A0A2V2LLZ5_9RHOB</name>
<evidence type="ECO:0000313" key="2">
    <source>
        <dbReference type="EMBL" id="PWR03339.1"/>
    </source>
</evidence>
<dbReference type="Gene3D" id="2.40.128.520">
    <property type="match status" value="1"/>
</dbReference>
<feature type="domain" description="DUF2147" evidence="1">
    <location>
        <begin position="20"/>
        <end position="122"/>
    </location>
</feature>
<reference evidence="2 3" key="1">
    <citation type="submission" date="2018-05" db="EMBL/GenBank/DDBJ databases">
        <title>Rhodobacteraceae gen. nov., sp. nov. isolated from sea water.</title>
        <authorList>
            <person name="Ren Y."/>
        </authorList>
    </citation>
    <scope>NUCLEOTIDE SEQUENCE [LARGE SCALE GENOMIC DNA]</scope>
    <source>
        <strain evidence="2 3">TG-679</strain>
    </source>
</reference>
<dbReference type="PANTHER" id="PTHR36919">
    <property type="entry name" value="BLR1215 PROTEIN"/>
    <property type="match status" value="1"/>
</dbReference>
<evidence type="ECO:0000313" key="3">
    <source>
        <dbReference type="Proteomes" id="UP000245680"/>
    </source>
</evidence>